<dbReference type="InterPro" id="IPR002692">
    <property type="entry name" value="S45"/>
</dbReference>
<dbReference type="Gene3D" id="1.10.1400.10">
    <property type="match status" value="1"/>
</dbReference>
<keyword evidence="5" id="KW-0479">Metal-binding</keyword>
<feature type="active site" description="Nucleophile" evidence="4">
    <location>
        <position position="262"/>
    </location>
</feature>
<sequence length="805" mass="85047">MGMTGKFGRILKWIAVGAAALAAILVVTALFAALWLMRSVPPANGETVVAGLGAPVEIVHDSRGIPHILSRSRSDAYFTLGRLHAEERLFQMDLFRRFGQGRLAEVLGAPAVSFDLYARTIGAARLAEADLATASPELRAVLEAYAAGVNSWIAGRDRPLPPEFTLLMYEPEPWTPADSLLMGKLLGLLLTNNWQTEALRARLAARLDGETLEGLTPPVGGGPAQDGASTLDGFAQAPVAGALAMLSGFDLPAVAPLGAGASNAWAVDGTRSATGKPILANDPHLGLMAPGLWYLAHLSAPDLTLVGATLPGIPMVLMGHNGKIAWGQTTAGGDGADLFVETVDPADPARYLTPDGSLPFETREENIQVRLGETRHVTIRATRHGPVISDLSAGDLPRPDGTVIALAHVGLLPGDKTAEAMLRFADAGNAGDFMAAARLFHSPHQNLTFADTAGSIGTVAAGRLPIRKGGDGRLPADGASGTGDWTGFIPFEGLPQVLRPGSGMVLNANNAVTGPDYPYMVGKDYDVPYRAERIAALLAARPDGYTADDAAAGQADTFSPFSAEFMPLLIALHGPAEGRTQQALDLVKAWDFNLEKDKPAPLIAMAWARHLNRRLFAARLGPDYERWAGLRPLPLRAALAGTAPWCDDPATEGVEDCPAAVRGALSDALAELGSAYGDDPAGWRWGTAHVADMRHPILRFLPVVGSLVAIGPQVGGGDDTLLRGAMRFSDNDAPYASVHGAGFRAIYDLADLGRSRFMIATGQSGNPYSPHWADMAPLWAADDYVRIPLSADDIEGERRRLTPEM</sequence>
<dbReference type="GO" id="GO:0016811">
    <property type="term" value="F:hydrolase activity, acting on carbon-nitrogen (but not peptide) bonds, in linear amides"/>
    <property type="evidence" value="ECO:0007669"/>
    <property type="project" value="InterPro"/>
</dbReference>
<feature type="binding site" evidence="5">
    <location>
        <position position="197"/>
    </location>
    <ligand>
        <name>Ca(2+)</name>
        <dbReference type="ChEBI" id="CHEBI:29108"/>
    </ligand>
</feature>
<comment type="similarity">
    <text evidence="1">Belongs to the peptidase S45 family.</text>
</comment>
<protein>
    <submittedName>
        <fullName evidence="7">Penicillin acylase family protein</fullName>
    </submittedName>
</protein>
<evidence type="ECO:0000256" key="5">
    <source>
        <dbReference type="PIRSR" id="PIRSR001227-2"/>
    </source>
</evidence>
<evidence type="ECO:0000256" key="3">
    <source>
        <dbReference type="ARBA" id="ARBA00023145"/>
    </source>
</evidence>
<dbReference type="InterPro" id="IPR043147">
    <property type="entry name" value="Penicillin_amidase_A-knob"/>
</dbReference>
<feature type="binding site" evidence="5">
    <location>
        <position position="337"/>
    </location>
    <ligand>
        <name>Ca(2+)</name>
        <dbReference type="ChEBI" id="CHEBI:29108"/>
    </ligand>
</feature>
<dbReference type="Gene3D" id="2.30.120.10">
    <property type="match status" value="1"/>
</dbReference>
<feature type="binding site" evidence="5">
    <location>
        <position position="334"/>
    </location>
    <ligand>
        <name>Ca(2+)</name>
        <dbReference type="ChEBI" id="CHEBI:29108"/>
    </ligand>
</feature>
<dbReference type="AlphaFoldDB" id="A0A317EG81"/>
<proteinExistence type="inferred from homology"/>
<dbReference type="GO" id="GO:0017000">
    <property type="term" value="P:antibiotic biosynthetic process"/>
    <property type="evidence" value="ECO:0007669"/>
    <property type="project" value="InterPro"/>
</dbReference>
<keyword evidence="5" id="KW-0106">Calcium</keyword>
<comment type="caution">
    <text evidence="7">The sequence shown here is derived from an EMBL/GenBank/DDBJ whole genome shotgun (WGS) entry which is preliminary data.</text>
</comment>
<dbReference type="PANTHER" id="PTHR34218">
    <property type="entry name" value="PEPTIDASE S45 PENICILLIN AMIDASE"/>
    <property type="match status" value="1"/>
</dbReference>
<gene>
    <name evidence="7" type="ORF">DKG74_01140</name>
</gene>
<dbReference type="CDD" id="cd03747">
    <property type="entry name" value="Ntn_PGA_like"/>
    <property type="match status" value="1"/>
</dbReference>
<keyword evidence="2" id="KW-0378">Hydrolase</keyword>
<dbReference type="GO" id="GO:0046872">
    <property type="term" value="F:metal ion binding"/>
    <property type="evidence" value="ECO:0007669"/>
    <property type="project" value="UniProtKB-KW"/>
</dbReference>
<keyword evidence="6" id="KW-0812">Transmembrane</keyword>
<dbReference type="SUPFAM" id="SSF56235">
    <property type="entry name" value="N-terminal nucleophile aminohydrolases (Ntn hydrolases)"/>
    <property type="match status" value="1"/>
</dbReference>
<dbReference type="Gene3D" id="1.10.439.10">
    <property type="entry name" value="Penicillin Amidohydrolase, domain 1"/>
    <property type="match status" value="1"/>
</dbReference>
<keyword evidence="8" id="KW-1185">Reference proteome</keyword>
<dbReference type="InterPro" id="IPR023343">
    <property type="entry name" value="Penicillin_amidase_dom1"/>
</dbReference>
<accession>A0A317EG81</accession>
<name>A0A317EG81_9PROT</name>
<keyword evidence="6" id="KW-0472">Membrane</keyword>
<dbReference type="InterPro" id="IPR029055">
    <property type="entry name" value="Ntn_hydrolases_N"/>
</dbReference>
<dbReference type="InterPro" id="IPR043146">
    <property type="entry name" value="Penicillin_amidase_N_B-knob"/>
</dbReference>
<dbReference type="OrthoDB" id="9760084at2"/>
<dbReference type="Gene3D" id="3.60.20.10">
    <property type="entry name" value="Glutamine Phosphoribosylpyrophosphate, subunit 1, domain 1"/>
    <property type="match status" value="1"/>
</dbReference>
<comment type="cofactor">
    <cofactor evidence="5">
        <name>Ca(2+)</name>
        <dbReference type="ChEBI" id="CHEBI:29108"/>
    </cofactor>
    <text evidence="5">Binds 1 Ca(2+) ion per dimer.</text>
</comment>
<dbReference type="PANTHER" id="PTHR34218:SF4">
    <property type="entry name" value="ACYL-HOMOSERINE LACTONE ACYLASE QUIP"/>
    <property type="match status" value="1"/>
</dbReference>
<evidence type="ECO:0000313" key="8">
    <source>
        <dbReference type="Proteomes" id="UP000245461"/>
    </source>
</evidence>
<dbReference type="InterPro" id="IPR014395">
    <property type="entry name" value="Pen/GL7ACA/AHL_acylase"/>
</dbReference>
<evidence type="ECO:0000256" key="6">
    <source>
        <dbReference type="SAM" id="Phobius"/>
    </source>
</evidence>
<evidence type="ECO:0000313" key="7">
    <source>
        <dbReference type="EMBL" id="PWR25602.1"/>
    </source>
</evidence>
<dbReference type="EMBL" id="QGLE01000001">
    <property type="protein sequence ID" value="PWR25602.1"/>
    <property type="molecule type" value="Genomic_DNA"/>
</dbReference>
<dbReference type="PIRSF" id="PIRSF001227">
    <property type="entry name" value="Pen_acylase"/>
    <property type="match status" value="1"/>
</dbReference>
<dbReference type="Pfam" id="PF01804">
    <property type="entry name" value="Penicil_amidase"/>
    <property type="match status" value="1"/>
</dbReference>
<evidence type="ECO:0000256" key="4">
    <source>
        <dbReference type="PIRSR" id="PIRSR001227-1"/>
    </source>
</evidence>
<keyword evidence="6" id="KW-1133">Transmembrane helix</keyword>
<keyword evidence="3" id="KW-0865">Zymogen</keyword>
<evidence type="ECO:0000256" key="2">
    <source>
        <dbReference type="ARBA" id="ARBA00022801"/>
    </source>
</evidence>
<dbReference type="Proteomes" id="UP000245461">
    <property type="component" value="Unassembled WGS sequence"/>
</dbReference>
<reference evidence="7 8" key="1">
    <citation type="submission" date="2018-05" db="EMBL/GenBank/DDBJ databases">
        <title>Zavarzinia sp. HR-AS.</title>
        <authorList>
            <person name="Lee Y."/>
            <person name="Jeon C.O."/>
        </authorList>
    </citation>
    <scope>NUCLEOTIDE SEQUENCE [LARGE SCALE GENOMIC DNA]</scope>
    <source>
        <strain evidence="7 8">HR-AS</strain>
    </source>
</reference>
<evidence type="ECO:0000256" key="1">
    <source>
        <dbReference type="ARBA" id="ARBA00006586"/>
    </source>
</evidence>
<feature type="transmembrane region" description="Helical" evidence="6">
    <location>
        <begin position="12"/>
        <end position="37"/>
    </location>
</feature>
<organism evidence="7 8">
    <name type="scientific">Zavarzinia aquatilis</name>
    <dbReference type="NCBI Taxonomy" id="2211142"/>
    <lineage>
        <taxon>Bacteria</taxon>
        <taxon>Pseudomonadati</taxon>
        <taxon>Pseudomonadota</taxon>
        <taxon>Alphaproteobacteria</taxon>
        <taxon>Rhodospirillales</taxon>
        <taxon>Zavarziniaceae</taxon>
        <taxon>Zavarzinia</taxon>
    </lineage>
</organism>